<dbReference type="Pfam" id="PF00669">
    <property type="entry name" value="Flagellin_N"/>
    <property type="match status" value="1"/>
</dbReference>
<evidence type="ECO:0000256" key="2">
    <source>
        <dbReference type="ARBA" id="ARBA00022525"/>
    </source>
</evidence>
<dbReference type="Proteomes" id="UP000243073">
    <property type="component" value="Unassembled WGS sequence"/>
</dbReference>
<dbReference type="Pfam" id="PF00700">
    <property type="entry name" value="Flagellin_C"/>
    <property type="match status" value="1"/>
</dbReference>
<dbReference type="AlphaFoldDB" id="A0A1J4QDQ1"/>
<dbReference type="Gene3D" id="2.170.280.10">
    <property type="entry name" value="f41 fragment of flagellin, middle domain"/>
    <property type="match status" value="1"/>
</dbReference>
<dbReference type="OrthoDB" id="9796789at2"/>
<dbReference type="InterPro" id="IPR046358">
    <property type="entry name" value="Flagellin_C"/>
</dbReference>
<reference evidence="7 8" key="1">
    <citation type="submission" date="2016-07" db="EMBL/GenBank/DDBJ databases">
        <title>Draft Genome Sequence of Oceanisphaera psychrotolerans, isolated from coastal sediment samples.</title>
        <authorList>
            <person name="Zhuo S."/>
            <person name="Ruan Z."/>
        </authorList>
    </citation>
    <scope>NUCLEOTIDE SEQUENCE [LARGE SCALE GENOMIC DNA]</scope>
    <source>
        <strain evidence="7 8">LAM-WHM-ZC</strain>
    </source>
</reference>
<dbReference type="InterPro" id="IPR001492">
    <property type="entry name" value="Flagellin"/>
</dbReference>
<dbReference type="EMBL" id="MDKE01000033">
    <property type="protein sequence ID" value="OIN07722.1"/>
    <property type="molecule type" value="Genomic_DNA"/>
</dbReference>
<accession>A0A1J4QDQ1</accession>
<keyword evidence="2 4" id="KW-0964">Secreted</keyword>
<dbReference type="SUPFAM" id="SSF64518">
    <property type="entry name" value="Phase 1 flagellin"/>
    <property type="match status" value="1"/>
</dbReference>
<dbReference type="Gene3D" id="6.10.280.190">
    <property type="match status" value="1"/>
</dbReference>
<keyword evidence="3 4" id="KW-0975">Bacterial flagellum</keyword>
<comment type="subcellular location">
    <subcellularLocation>
        <location evidence="4">Secreted</location>
    </subcellularLocation>
    <subcellularLocation>
        <location evidence="4">Bacterial flagellum</location>
    </subcellularLocation>
</comment>
<dbReference type="GO" id="GO:0005576">
    <property type="term" value="C:extracellular region"/>
    <property type="evidence" value="ECO:0007669"/>
    <property type="project" value="UniProtKB-SubCell"/>
</dbReference>
<feature type="domain" description="Flagellin C-terminal" evidence="6">
    <location>
        <begin position="418"/>
        <end position="503"/>
    </location>
</feature>
<evidence type="ECO:0000313" key="8">
    <source>
        <dbReference type="Proteomes" id="UP000243073"/>
    </source>
</evidence>
<dbReference type="GO" id="GO:0009288">
    <property type="term" value="C:bacterial-type flagellum"/>
    <property type="evidence" value="ECO:0007669"/>
    <property type="project" value="UniProtKB-SubCell"/>
</dbReference>
<comment type="caution">
    <text evidence="7">The sequence shown here is derived from an EMBL/GenBank/DDBJ whole genome shotgun (WGS) entry which is preliminary data.</text>
</comment>
<feature type="domain" description="Flagellin N-terminal" evidence="5">
    <location>
        <begin position="5"/>
        <end position="141"/>
    </location>
</feature>
<comment type="similarity">
    <text evidence="1 4">Belongs to the bacterial flagellin family.</text>
</comment>
<dbReference type="GO" id="GO:0005198">
    <property type="term" value="F:structural molecule activity"/>
    <property type="evidence" value="ECO:0007669"/>
    <property type="project" value="UniProtKB-UniRule"/>
</dbReference>
<dbReference type="InterPro" id="IPR001029">
    <property type="entry name" value="Flagellin_N"/>
</dbReference>
<dbReference type="PANTHER" id="PTHR42792">
    <property type="entry name" value="FLAGELLIN"/>
    <property type="match status" value="1"/>
</dbReference>
<proteinExistence type="inferred from homology"/>
<gene>
    <name evidence="7" type="ORF">BFR47_03710</name>
</gene>
<dbReference type="RefSeq" id="WP_071473341.1">
    <property type="nucleotide sequence ID" value="NZ_MDKE01000033.1"/>
</dbReference>
<dbReference type="PRINTS" id="PR00207">
    <property type="entry name" value="FLAGELLIN"/>
</dbReference>
<evidence type="ECO:0000259" key="5">
    <source>
        <dbReference type="Pfam" id="PF00669"/>
    </source>
</evidence>
<comment type="function">
    <text evidence="4">Flagellin is the subunit protein which polymerizes to form the filaments of bacterial flagella.</text>
</comment>
<protein>
    <recommendedName>
        <fullName evidence="4">Flagellin</fullName>
    </recommendedName>
</protein>
<evidence type="ECO:0000259" key="6">
    <source>
        <dbReference type="Pfam" id="PF00700"/>
    </source>
</evidence>
<dbReference type="InterPro" id="IPR042187">
    <property type="entry name" value="Flagellin_C_sub2"/>
</dbReference>
<evidence type="ECO:0000256" key="3">
    <source>
        <dbReference type="ARBA" id="ARBA00023143"/>
    </source>
</evidence>
<organism evidence="7 8">
    <name type="scientific">Oceanisphaera psychrotolerans</name>
    <dbReference type="NCBI Taxonomy" id="1414654"/>
    <lineage>
        <taxon>Bacteria</taxon>
        <taxon>Pseudomonadati</taxon>
        <taxon>Pseudomonadota</taxon>
        <taxon>Gammaproteobacteria</taxon>
        <taxon>Aeromonadales</taxon>
        <taxon>Aeromonadaceae</taxon>
        <taxon>Oceanisphaera</taxon>
    </lineage>
</organism>
<dbReference type="Gene3D" id="6.10.10.10">
    <property type="entry name" value="Flagellar export chaperone, C-terminal domain"/>
    <property type="match status" value="1"/>
</dbReference>
<keyword evidence="8" id="KW-1185">Reference proteome</keyword>
<dbReference type="STRING" id="1414654.BFR47_03710"/>
<dbReference type="Gene3D" id="2.30.220.10">
    <property type="entry name" value="f41 fragment of flagellin, C-terminal domain"/>
    <property type="match status" value="1"/>
</dbReference>
<evidence type="ECO:0000256" key="4">
    <source>
        <dbReference type="RuleBase" id="RU362073"/>
    </source>
</evidence>
<dbReference type="PANTHER" id="PTHR42792:SF2">
    <property type="entry name" value="FLAGELLIN"/>
    <property type="match status" value="1"/>
</dbReference>
<name>A0A1J4QDQ1_9GAMM</name>
<evidence type="ECO:0000256" key="1">
    <source>
        <dbReference type="ARBA" id="ARBA00005709"/>
    </source>
</evidence>
<sequence>MAITVNSNVSAMSAQRNLTNSSNALASSMERLSTGSRINSAKDDAAGLQISNRLNSQVRGLGVAMKNASDGISMAQTAEGAMQESTSILQRMRDLALQSANGSNTSDDRAAMQKEISSLQSELTRIAETTSFGGQKLLDGSFGSRAFQVGSKSNEAINMTLSDVSANKIGLEGKSLSATALTGFGGISASGYTKGTSDSLSVQIGSSTKQVALRDGMSAADLAGEYNSVSGLSGVSGFTGVKVEFSANTNAGDTVALNVQGVEISYAMGADAATTEDNLTAALDQSTLDALSDKGITTEVVNNEGVIFKDANGDNINISASVTAGATEGGTIALQMVDIAGADVGAAFTIADTDGAQSRVITGQLDFSNAILDNDYGAVTVTAAGALGAGAVTVGSTARTSYVSAIDISSAGGSQSAIDVIDAAIGQIDDQRADLGAFQNRLDSTINNLANIRENASAGMSRIMDVDFAEETVNLTKQQILQQAGTSILAQAKQIPQAALSLLG</sequence>
<dbReference type="Gene3D" id="1.20.1330.10">
    <property type="entry name" value="f41 fragment of flagellin, N-terminal domain"/>
    <property type="match status" value="1"/>
</dbReference>
<evidence type="ECO:0000313" key="7">
    <source>
        <dbReference type="EMBL" id="OIN07722.1"/>
    </source>
</evidence>